<protein>
    <recommendedName>
        <fullName evidence="6">WD40 repeat domain-containing protein</fullName>
    </recommendedName>
</protein>
<feature type="repeat" description="WD" evidence="3">
    <location>
        <begin position="175"/>
        <end position="216"/>
    </location>
</feature>
<name>A0ABU5S4Z2_9BACT</name>
<accession>A0ABU5S4Z2</accession>
<dbReference type="PROSITE" id="PS50082">
    <property type="entry name" value="WD_REPEATS_2"/>
    <property type="match status" value="4"/>
</dbReference>
<dbReference type="InterPro" id="IPR019775">
    <property type="entry name" value="WD40_repeat_CS"/>
</dbReference>
<dbReference type="InterPro" id="IPR001680">
    <property type="entry name" value="WD40_rpt"/>
</dbReference>
<feature type="repeat" description="WD" evidence="3">
    <location>
        <begin position="218"/>
        <end position="259"/>
    </location>
</feature>
<dbReference type="PRINTS" id="PR00320">
    <property type="entry name" value="GPROTEINBRPT"/>
</dbReference>
<dbReference type="InterPro" id="IPR020472">
    <property type="entry name" value="WD40_PAC1"/>
</dbReference>
<dbReference type="Proteomes" id="UP001303899">
    <property type="component" value="Unassembled WGS sequence"/>
</dbReference>
<dbReference type="PANTHER" id="PTHR19848:SF8">
    <property type="entry name" value="F-BOX AND WD REPEAT DOMAIN CONTAINING 7"/>
    <property type="match status" value="1"/>
</dbReference>
<reference evidence="4 5" key="1">
    <citation type="submission" date="2023-12" db="EMBL/GenBank/DDBJ databases">
        <title>Novel species of the genus Arcicella isolated from rivers.</title>
        <authorList>
            <person name="Lu H."/>
        </authorList>
    </citation>
    <scope>NUCLEOTIDE SEQUENCE [LARGE SCALE GENOMIC DNA]</scope>
    <source>
        <strain evidence="4 5">DC2W</strain>
    </source>
</reference>
<proteinExistence type="predicted"/>
<dbReference type="InterPro" id="IPR015943">
    <property type="entry name" value="WD40/YVTN_repeat-like_dom_sf"/>
</dbReference>
<dbReference type="RefSeq" id="WP_323328969.1">
    <property type="nucleotide sequence ID" value="NZ_JAYGIL010000011.1"/>
</dbReference>
<keyword evidence="1 3" id="KW-0853">WD repeat</keyword>
<dbReference type="PROSITE" id="PS00678">
    <property type="entry name" value="WD_REPEATS_1"/>
    <property type="match status" value="1"/>
</dbReference>
<dbReference type="InterPro" id="IPR036322">
    <property type="entry name" value="WD40_repeat_dom_sf"/>
</dbReference>
<dbReference type="SUPFAM" id="SSF50978">
    <property type="entry name" value="WD40 repeat-like"/>
    <property type="match status" value="1"/>
</dbReference>
<dbReference type="Gene3D" id="2.130.10.10">
    <property type="entry name" value="YVTN repeat-like/Quinoprotein amine dehydrogenase"/>
    <property type="match status" value="2"/>
</dbReference>
<keyword evidence="2" id="KW-0677">Repeat</keyword>
<dbReference type="PANTHER" id="PTHR19848">
    <property type="entry name" value="WD40 REPEAT PROTEIN"/>
    <property type="match status" value="1"/>
</dbReference>
<feature type="repeat" description="WD" evidence="3">
    <location>
        <begin position="9"/>
        <end position="43"/>
    </location>
</feature>
<evidence type="ECO:0000313" key="4">
    <source>
        <dbReference type="EMBL" id="MEA5403451.1"/>
    </source>
</evidence>
<evidence type="ECO:0008006" key="6">
    <source>
        <dbReference type="Google" id="ProtNLM"/>
    </source>
</evidence>
<evidence type="ECO:0000256" key="1">
    <source>
        <dbReference type="ARBA" id="ARBA00022574"/>
    </source>
</evidence>
<dbReference type="Pfam" id="PF00400">
    <property type="entry name" value="WD40"/>
    <property type="match status" value="4"/>
</dbReference>
<feature type="repeat" description="WD" evidence="3">
    <location>
        <begin position="265"/>
        <end position="300"/>
    </location>
</feature>
<evidence type="ECO:0000256" key="2">
    <source>
        <dbReference type="ARBA" id="ARBA00022737"/>
    </source>
</evidence>
<dbReference type="SMART" id="SM00320">
    <property type="entry name" value="WD40"/>
    <property type="match status" value="6"/>
</dbReference>
<dbReference type="EMBL" id="JAYGIL010000011">
    <property type="protein sequence ID" value="MEA5403451.1"/>
    <property type="molecule type" value="Genomic_DNA"/>
</dbReference>
<comment type="caution">
    <text evidence="4">The sequence shown here is derived from an EMBL/GenBank/DDBJ whole genome shotgun (WGS) entry which is preliminary data.</text>
</comment>
<organism evidence="4 5">
    <name type="scientific">Arcicella gelida</name>
    <dbReference type="NCBI Taxonomy" id="2984195"/>
    <lineage>
        <taxon>Bacteria</taxon>
        <taxon>Pseudomonadati</taxon>
        <taxon>Bacteroidota</taxon>
        <taxon>Cytophagia</taxon>
        <taxon>Cytophagales</taxon>
        <taxon>Flectobacillaceae</taxon>
        <taxon>Arcicella</taxon>
    </lineage>
</organism>
<keyword evidence="5" id="KW-1185">Reference proteome</keyword>
<evidence type="ECO:0000313" key="5">
    <source>
        <dbReference type="Proteomes" id="UP001303899"/>
    </source>
</evidence>
<sequence>MQVDRIDTFSGHRDCVYTLEGSADATQFFSAGGDGLVVRWNLQKPDLGELIAQVPASVYAICLDKQRNQLWVGQNFDGIHLIDVTLKKEIKSLKITSASIFDIKIHENIALIGLSDGIIVVMDVDTFSVKKHLKASEKSVRSIDINEKTNEFAVGYSDFSVKIFDLQDFSLKLVINEHSNSIFSVCYSPDKKYLLTTGRDAHLKVWDVAQNYQLKENIVAHLFAINHITYHPTGDFFATCSMDKSIKIWDAISFKLLKVIDRARHAGHGTSVNKLFWSTYENQLISASDDKQIAVWGLKS</sequence>
<dbReference type="PROSITE" id="PS50294">
    <property type="entry name" value="WD_REPEATS_REGION"/>
    <property type="match status" value="3"/>
</dbReference>
<evidence type="ECO:0000256" key="3">
    <source>
        <dbReference type="PROSITE-ProRule" id="PRU00221"/>
    </source>
</evidence>
<gene>
    <name evidence="4" type="ORF">VB776_11035</name>
</gene>